<dbReference type="PANTHER" id="PTHR48043:SF162">
    <property type="entry name" value="UDP GLUCURONOSYLTRANSFERASE 2 FAMILY, POLYPEPTIDE A1 PRECURSOR-RELATED"/>
    <property type="match status" value="1"/>
</dbReference>
<reference evidence="5 6" key="1">
    <citation type="submission" date="2021-07" db="EMBL/GenBank/DDBJ databases">
        <authorList>
            <person name="Imarazene B."/>
            <person name="Zahm M."/>
            <person name="Klopp C."/>
            <person name="Cabau C."/>
            <person name="Beille S."/>
            <person name="Jouanno E."/>
            <person name="Castinel A."/>
            <person name="Lluch J."/>
            <person name="Gil L."/>
            <person name="Kuchtly C."/>
            <person name="Lopez Roques C."/>
            <person name="Donnadieu C."/>
            <person name="Parrinello H."/>
            <person name="Journot L."/>
            <person name="Du K."/>
            <person name="Schartl M."/>
            <person name="Retaux S."/>
            <person name="Guiguen Y."/>
        </authorList>
    </citation>
    <scope>NUCLEOTIDE SEQUENCE [LARGE SCALE GENOMIC DNA]</scope>
    <source>
        <strain evidence="5">Pach_M1</strain>
        <tissue evidence="5">Testis</tissue>
    </source>
</reference>
<dbReference type="EMBL" id="JAICCE010000001">
    <property type="protein sequence ID" value="KAG9281660.1"/>
    <property type="molecule type" value="Genomic_DNA"/>
</dbReference>
<keyword evidence="3" id="KW-0808">Transferase</keyword>
<evidence type="ECO:0000256" key="4">
    <source>
        <dbReference type="SAM" id="SignalP"/>
    </source>
</evidence>
<dbReference type="GO" id="GO:0015020">
    <property type="term" value="F:glucuronosyltransferase activity"/>
    <property type="evidence" value="ECO:0007669"/>
    <property type="project" value="TreeGrafter"/>
</dbReference>
<dbReference type="SUPFAM" id="SSF53756">
    <property type="entry name" value="UDP-Glycosyltransferase/glycogen phosphorylase"/>
    <property type="match status" value="1"/>
</dbReference>
<dbReference type="PANTHER" id="PTHR48043">
    <property type="entry name" value="EG:EG0003.4 PROTEIN-RELATED"/>
    <property type="match status" value="1"/>
</dbReference>
<comment type="caution">
    <text evidence="5">The sequence shown here is derived from an EMBL/GenBank/DDBJ whole genome shotgun (WGS) entry which is preliminary data.</text>
</comment>
<feature type="signal peptide" evidence="4">
    <location>
        <begin position="1"/>
        <end position="23"/>
    </location>
</feature>
<dbReference type="Pfam" id="PF00201">
    <property type="entry name" value="UDPGT"/>
    <property type="match status" value="1"/>
</dbReference>
<dbReference type="AlphaFoldDB" id="A0A8T2MDG4"/>
<accession>A0A8T2MDG4</accession>
<feature type="chain" id="PRO_5035927453" evidence="4">
    <location>
        <begin position="24"/>
        <end position="207"/>
    </location>
</feature>
<dbReference type="Proteomes" id="UP000752171">
    <property type="component" value="Unassembled WGS sequence"/>
</dbReference>
<organism evidence="5 6">
    <name type="scientific">Astyanax mexicanus</name>
    <name type="common">Blind cave fish</name>
    <name type="synonym">Astyanax fasciatus mexicanus</name>
    <dbReference type="NCBI Taxonomy" id="7994"/>
    <lineage>
        <taxon>Eukaryota</taxon>
        <taxon>Metazoa</taxon>
        <taxon>Chordata</taxon>
        <taxon>Craniata</taxon>
        <taxon>Vertebrata</taxon>
        <taxon>Euteleostomi</taxon>
        <taxon>Actinopterygii</taxon>
        <taxon>Neopterygii</taxon>
        <taxon>Teleostei</taxon>
        <taxon>Ostariophysi</taxon>
        <taxon>Characiformes</taxon>
        <taxon>Characoidei</taxon>
        <taxon>Acestrorhamphidae</taxon>
        <taxon>Acestrorhamphinae</taxon>
        <taxon>Astyanax</taxon>
    </lineage>
</organism>
<protein>
    <submittedName>
        <fullName evidence="5">UDP-glucuronosyltransferase 2C1-like isoform X8</fullName>
    </submittedName>
</protein>
<keyword evidence="4" id="KW-0732">Signal</keyword>
<sequence length="207" mass="23689">MKFRHLLPLAALLLLCGSEITFGGNVLVLPGEYSHWINMRSIVDELLARNNSVTVLAHSASPTINYSQKENFKYIVFKINMDQQDAINLWMNFIDSWMTSLKKSNFDAVLYDPMMMCSDLLAETLGVPHVVSLRLSYTYTLERLCGQMPAPPSYVPAAAIQGHLTDKMNFMERLENMILYIVHTTIFRLQVILTYDKHYTKMSGRSL</sequence>
<evidence type="ECO:0000313" key="6">
    <source>
        <dbReference type="Proteomes" id="UP000752171"/>
    </source>
</evidence>
<name>A0A8T2MDG4_ASTMX</name>
<evidence type="ECO:0000256" key="1">
    <source>
        <dbReference type="ARBA" id="ARBA00009995"/>
    </source>
</evidence>
<evidence type="ECO:0000256" key="2">
    <source>
        <dbReference type="ARBA" id="ARBA00022676"/>
    </source>
</evidence>
<evidence type="ECO:0000256" key="3">
    <source>
        <dbReference type="ARBA" id="ARBA00022679"/>
    </source>
</evidence>
<dbReference type="InterPro" id="IPR002213">
    <property type="entry name" value="UDP_glucos_trans"/>
</dbReference>
<comment type="similarity">
    <text evidence="1">Belongs to the UDP-glycosyltransferase family.</text>
</comment>
<proteinExistence type="inferred from homology"/>
<dbReference type="InterPro" id="IPR050271">
    <property type="entry name" value="UDP-glycosyltransferase"/>
</dbReference>
<evidence type="ECO:0000313" key="5">
    <source>
        <dbReference type="EMBL" id="KAG9281660.1"/>
    </source>
</evidence>
<keyword evidence="2" id="KW-0328">Glycosyltransferase</keyword>
<dbReference type="Gene3D" id="3.40.50.2000">
    <property type="entry name" value="Glycogen Phosphorylase B"/>
    <property type="match status" value="1"/>
</dbReference>
<gene>
    <name evidence="5" type="primary">UGT2A3</name>
    <name evidence="5" type="ORF">AMEX_G208</name>
</gene>